<dbReference type="EMBL" id="CM023476">
    <property type="protein sequence ID" value="KAH7941636.1"/>
    <property type="molecule type" value="Genomic_DNA"/>
</dbReference>
<evidence type="ECO:0000313" key="1">
    <source>
        <dbReference type="EMBL" id="KAH7941636.1"/>
    </source>
</evidence>
<name>A0ACB8CG16_DERSI</name>
<comment type="caution">
    <text evidence="1">The sequence shown here is derived from an EMBL/GenBank/DDBJ whole genome shotgun (WGS) entry which is preliminary data.</text>
</comment>
<organism evidence="1 2">
    <name type="scientific">Dermacentor silvarum</name>
    <name type="common">Tick</name>
    <dbReference type="NCBI Taxonomy" id="543639"/>
    <lineage>
        <taxon>Eukaryota</taxon>
        <taxon>Metazoa</taxon>
        <taxon>Ecdysozoa</taxon>
        <taxon>Arthropoda</taxon>
        <taxon>Chelicerata</taxon>
        <taxon>Arachnida</taxon>
        <taxon>Acari</taxon>
        <taxon>Parasitiformes</taxon>
        <taxon>Ixodida</taxon>
        <taxon>Ixodoidea</taxon>
        <taxon>Ixodidae</taxon>
        <taxon>Rhipicephalinae</taxon>
        <taxon>Dermacentor</taxon>
    </lineage>
</organism>
<accession>A0ACB8CG16</accession>
<dbReference type="Proteomes" id="UP000821865">
    <property type="component" value="Chromosome 7"/>
</dbReference>
<protein>
    <submittedName>
        <fullName evidence="1">Uncharacterized protein</fullName>
    </submittedName>
</protein>
<reference evidence="1" key="1">
    <citation type="submission" date="2020-05" db="EMBL/GenBank/DDBJ databases">
        <title>Large-scale comparative analyses of tick genomes elucidate their genetic diversity and vector capacities.</title>
        <authorList>
            <person name="Jia N."/>
            <person name="Wang J."/>
            <person name="Shi W."/>
            <person name="Du L."/>
            <person name="Sun Y."/>
            <person name="Zhan W."/>
            <person name="Jiang J."/>
            <person name="Wang Q."/>
            <person name="Zhang B."/>
            <person name="Ji P."/>
            <person name="Sakyi L.B."/>
            <person name="Cui X."/>
            <person name="Yuan T."/>
            <person name="Jiang B."/>
            <person name="Yang W."/>
            <person name="Lam T.T.-Y."/>
            <person name="Chang Q."/>
            <person name="Ding S."/>
            <person name="Wang X."/>
            <person name="Zhu J."/>
            <person name="Ruan X."/>
            <person name="Zhao L."/>
            <person name="Wei J."/>
            <person name="Que T."/>
            <person name="Du C."/>
            <person name="Cheng J."/>
            <person name="Dai P."/>
            <person name="Han X."/>
            <person name="Huang E."/>
            <person name="Gao Y."/>
            <person name="Liu J."/>
            <person name="Shao H."/>
            <person name="Ye R."/>
            <person name="Li L."/>
            <person name="Wei W."/>
            <person name="Wang X."/>
            <person name="Wang C."/>
            <person name="Yang T."/>
            <person name="Huo Q."/>
            <person name="Li W."/>
            <person name="Guo W."/>
            <person name="Chen H."/>
            <person name="Zhou L."/>
            <person name="Ni X."/>
            <person name="Tian J."/>
            <person name="Zhou Y."/>
            <person name="Sheng Y."/>
            <person name="Liu T."/>
            <person name="Pan Y."/>
            <person name="Xia L."/>
            <person name="Li J."/>
            <person name="Zhao F."/>
            <person name="Cao W."/>
        </authorList>
    </citation>
    <scope>NUCLEOTIDE SEQUENCE</scope>
    <source>
        <strain evidence="1">Dsil-2018</strain>
    </source>
</reference>
<evidence type="ECO:0000313" key="2">
    <source>
        <dbReference type="Proteomes" id="UP000821865"/>
    </source>
</evidence>
<keyword evidence="2" id="KW-1185">Reference proteome</keyword>
<proteinExistence type="predicted"/>
<gene>
    <name evidence="1" type="ORF">HPB49_015752</name>
</gene>
<sequence length="363" mass="40068">MAHIAGSQPVASTSTGGSGGGAVITASPAPGAIVQATAGPSSQETTAMDFQDISEDRHDDSAIMDEGLSQGTPSECPYSNWSLHLKRRTKKKLARGEQAGPQSGTIGYQPAISSPPHSRTTTSSSLPGAVSAAAGQSSVVTLESIYATMQQMLYQMGELNNKVKENTLSSEDLERRIRKVEFGSRKRVDDENNNTRIKAYRRINNTGDVSDADNCDGGGMNFRAAVADVRRPDDTDAYLLRWLRAREFDTVRAEHMFRQHLRWRQQFDVDSLLTEYQVPKVMREHFPGGILDCNPKGHPVWIINVGSVDIKGFLQVLAPAEICRHCVYLLELQEKIKRDASRKVTKANCYSRFICMFHAIHTP</sequence>